<dbReference type="AlphaFoldDB" id="A0A1X3JH20"/>
<sequence length="1095" mass="126416">MLVRISGGNKGVCEYLEKGHKQGREYTRDEIDHRLVLDGDLALTESVIDAIPDNGQERYMHITLSFFEDDVSESKLHDVVQEYKSLMMNAYHEDEYNFYAEAHLPKIKQMPDHKTGEMVERKPHIHIVIPEVNLVTGNKLNPGGVINHYLKHLDAIQEHINNKYNLVSPKDGVRVSDHNHANVLSRAKGDFYRERHSEFKTTVFDALDTENIRTEKQFSDYLSRFGEVKEYNKGKSDRYFGVKLEGDSKFTRLKSPLFSRQYISDRTIPLLKPTKTQIESHLKEWKSSISHEIKHIHPAGQKIRKEYAALAGEDKQMYLKKVINRYDEKHNLQRQDRRQNSDQSGIKYNTGKFVSGKTIGLPRLPARELVYGLHGRSGGKSINKSQLLLQQNEYGYLSTAGRQKVDPDRYVRRLQDRAGRRVVQSALESNIKAAIQRSDDLPFLKQIRTEINAERYLSNLQTRFNIDPSKHTVTYGQDGSPRFRVGNRNMNASDFLTKHLNLEWDEAKEVLLDIWQDQKDNKPFDAVITRVNLTRQQAKERFICLNEHKGWVNNEIKYKHNDNIANYRAELRGLLAIRNKQEREVARGYIIFKKLEREREINSIRKACFREINSYYHRWNPDRRYDMALGDSLKKIIRNPVDGNSISSGNEKEVFSVVKRVQQSQQVQDYVKRELTDLVPHKVSPKETRYLDPKTTQTVFTDKGNHVRVNGEITQDKAEAALLYAKEKFGGMLKLNGSEEFKVACAMAAAEKGMNVILRPEKYHEMMQVRLQELKAEHGHENSVEAERQQQVAGQKPEQEQEKRAEQVNSVEKDTQAKERTPEVAESVRNDDKSRDAVPEQPVKSETVSQKSTSETSVVQEAEKQESVQQNVSAHSEEREQQPQEAQQQKPVTEKDVTTGQDKQTGDEQSKSALATENPHQQNNASLQQLQEEAKVIASQHQEAQRLLNEAVENGAPKEEVDLLSKGVNSISARAQTINEQIKAFEEQQGQKKAKSVEEKNENTTEKKKRTVNSEKAMEREIERISKQLAKEMNIDKQTVKDTLKFIRFEDVNDLKAAMKNPETVEAVKREIVSYDNALKNERERERNRDNTRSR</sequence>
<feature type="compositionally biased region" description="Polar residues" evidence="1">
    <location>
        <begin position="911"/>
        <end position="931"/>
    </location>
</feature>
<dbReference type="RefSeq" id="WP_032341389.1">
    <property type="nucleotide sequence ID" value="NZ_ADJB01000057.1"/>
</dbReference>
<name>A0A1X3JH20_ECOLX</name>
<accession>A0A1X3JH20</accession>
<organism evidence="3 4">
    <name type="scientific">Escherichia coli H386</name>
    <dbReference type="NCBI Taxonomy" id="656397"/>
    <lineage>
        <taxon>Bacteria</taxon>
        <taxon>Pseudomonadati</taxon>
        <taxon>Pseudomonadota</taxon>
        <taxon>Gammaproteobacteria</taxon>
        <taxon>Enterobacterales</taxon>
        <taxon>Enterobacteriaceae</taxon>
        <taxon>Escherichia</taxon>
    </lineage>
</organism>
<dbReference type="InterPro" id="IPR040677">
    <property type="entry name" value="LPD7"/>
</dbReference>
<gene>
    <name evidence="3" type="ORF">ECVG_04757</name>
</gene>
<evidence type="ECO:0000313" key="4">
    <source>
        <dbReference type="Proteomes" id="UP000193045"/>
    </source>
</evidence>
<evidence type="ECO:0000256" key="1">
    <source>
        <dbReference type="SAM" id="MobiDB-lite"/>
    </source>
</evidence>
<feature type="region of interest" description="Disordered" evidence="1">
    <location>
        <begin position="779"/>
        <end position="942"/>
    </location>
</feature>
<dbReference type="Proteomes" id="UP000193045">
    <property type="component" value="Unassembled WGS sequence"/>
</dbReference>
<feature type="region of interest" description="Disordered" evidence="1">
    <location>
        <begin position="1074"/>
        <end position="1095"/>
    </location>
</feature>
<feature type="region of interest" description="Disordered" evidence="1">
    <location>
        <begin position="986"/>
        <end position="1019"/>
    </location>
</feature>
<evidence type="ECO:0000313" key="3">
    <source>
        <dbReference type="EMBL" id="OSL09564.1"/>
    </source>
</evidence>
<feature type="compositionally biased region" description="Basic and acidic residues" evidence="1">
    <location>
        <begin position="797"/>
        <end position="838"/>
    </location>
</feature>
<feature type="domain" description="Large polyvalent protein-associated" evidence="2">
    <location>
        <begin position="689"/>
        <end position="768"/>
    </location>
</feature>
<comment type="caution">
    <text evidence="3">The sequence shown here is derived from an EMBL/GenBank/DDBJ whole genome shotgun (WGS) entry which is preliminary data.</text>
</comment>
<evidence type="ECO:0000259" key="2">
    <source>
        <dbReference type="Pfam" id="PF18821"/>
    </source>
</evidence>
<reference evidence="3 4" key="1">
    <citation type="submission" date="2010-04" db="EMBL/GenBank/DDBJ databases">
        <title>The Genome Sequence of Escherichia coli H386.</title>
        <authorList>
            <consortium name="The Broad Institute Genome Sequencing Platform"/>
            <consortium name="The Broad Institute Genome Sequencing Center for Infectious Disease"/>
            <person name="Feldgarden M."/>
            <person name="Gordon D.M."/>
            <person name="Johnson J.R."/>
            <person name="Johnston B.D."/>
            <person name="Young S."/>
            <person name="Zeng Q."/>
            <person name="Koehrsen M."/>
            <person name="Alvarado L."/>
            <person name="Berlin A.M."/>
            <person name="Borenstein D."/>
            <person name="Chapman S.B."/>
            <person name="Chen Z."/>
            <person name="Engels R."/>
            <person name="Freedman E."/>
            <person name="Gellesch M."/>
            <person name="Goldberg J."/>
            <person name="Griggs A."/>
            <person name="Gujja S."/>
            <person name="Heilman E.R."/>
            <person name="Heiman D.I."/>
            <person name="Hepburn T.A."/>
            <person name="Howarth C."/>
            <person name="Jen D."/>
            <person name="Larson L."/>
            <person name="Mehta T."/>
            <person name="Park D."/>
            <person name="Pearson M."/>
            <person name="Richards J."/>
            <person name="Roberts A."/>
            <person name="Saif S."/>
            <person name="Shea T.D."/>
            <person name="Shenoy N."/>
            <person name="Sisk P."/>
            <person name="Stolte C."/>
            <person name="Sykes S.N."/>
            <person name="Walk T."/>
            <person name="White J."/>
            <person name="Yandava C."/>
            <person name="Haas B."/>
            <person name="Henn M.R."/>
            <person name="Nusbaum C."/>
            <person name="Birren B."/>
        </authorList>
    </citation>
    <scope>NUCLEOTIDE SEQUENCE [LARGE SCALE GENOMIC DNA]</scope>
    <source>
        <strain evidence="3 4">H386</strain>
    </source>
</reference>
<feature type="region of interest" description="Disordered" evidence="1">
    <location>
        <begin position="329"/>
        <end position="348"/>
    </location>
</feature>
<feature type="compositionally biased region" description="Basic and acidic residues" evidence="1">
    <location>
        <begin position="329"/>
        <end position="340"/>
    </location>
</feature>
<feature type="compositionally biased region" description="Basic and acidic residues" evidence="1">
    <location>
        <begin position="779"/>
        <end position="788"/>
    </location>
</feature>
<dbReference type="Pfam" id="PF18821">
    <property type="entry name" value="LPD7"/>
    <property type="match status" value="1"/>
</dbReference>
<proteinExistence type="predicted"/>
<dbReference type="EMBL" id="ADJB01000057">
    <property type="protein sequence ID" value="OSL09564.1"/>
    <property type="molecule type" value="Genomic_DNA"/>
</dbReference>
<feature type="compositionally biased region" description="Polar residues" evidence="1">
    <location>
        <begin position="844"/>
        <end position="859"/>
    </location>
</feature>
<protein>
    <submittedName>
        <fullName evidence="3">Putative relaxase</fullName>
    </submittedName>
</protein>